<sequence>MSFNKKSYKKFTATAATAAIVASAVVPAAAAEMKFTDVNDKYTDSVNYLVDNEITQGTGEHSFGTNDSIKRGDAAVMIAKALKLDVENAPASPFTDINDRVAGAVNALHSLKVINGKSETSFAPDDKIKRSEMAKIIANAYRLNGEGLDNQFTDVADQWDEYVDALVKHEITLGKTATQFAPDANVTRGEFALFMFRAKDLIPAQGITEVTSVEATTSLVDVKADAQFLGFTVNNGKEVTVEELTKAGFTVEFQSTNLNVLKDAKTGELNQSKFVEGEEFSYKVAITKDGKTVKSSETTVKVEDFAKTVVALNDYALTVDGVELTSGTLVLNEKASISGVKGTSLKGALNFTDNTRLAFESSNKNVVVVNQNGDVTTVAEGEATITVTVKDSEVKMEIPVEVVKEARKAAKVSATSTSVSILANKSQAVAVTVVDQYGDPFQGFKVVEPVAVKAGEKTIANVTVSESDTAGEAIATVVATGETGVGNAEIKVGETTLLTLSVKVGSSNVVAKRLLEVLSTESDTTLDLNPVKSDASVKLVYNQYNADGMLIGLTETIGADQKFTVSASNDNVNVSERNGVITVTAVKTGTADIIIKEGSIVRDTVTVTVENTSPSIDSVEFASDKVESADAAMTDLLKAEGIKLTSTDAVSFGYADGKGVIFVETASVANGYTAGTDILLGTVDAVTANEDALTFDVSGKIFVGGIALTEGTKGEFTMRVLNPAGDVIKTQPVTVDVKAAAVTE</sequence>
<feature type="signal peptide" evidence="1">
    <location>
        <begin position="1"/>
        <end position="30"/>
    </location>
</feature>
<dbReference type="InterPro" id="IPR003343">
    <property type="entry name" value="Big_2"/>
</dbReference>
<accession>A0ABV8X2T7</accession>
<comment type="caution">
    <text evidence="3">The sequence shown here is derived from an EMBL/GenBank/DDBJ whole genome shotgun (WGS) entry which is preliminary data.</text>
</comment>
<feature type="domain" description="SLH" evidence="2">
    <location>
        <begin position="88"/>
        <end position="151"/>
    </location>
</feature>
<organism evidence="3 4">
    <name type="scientific">Chungangia koreensis</name>
    <dbReference type="NCBI Taxonomy" id="752657"/>
    <lineage>
        <taxon>Bacteria</taxon>
        <taxon>Bacillati</taxon>
        <taxon>Bacillota</taxon>
        <taxon>Bacilli</taxon>
        <taxon>Lactobacillales</taxon>
        <taxon>Chungangia</taxon>
    </lineage>
</organism>
<evidence type="ECO:0000259" key="2">
    <source>
        <dbReference type="PROSITE" id="PS51272"/>
    </source>
</evidence>
<reference evidence="4" key="1">
    <citation type="journal article" date="2019" name="Int. J. Syst. Evol. Microbiol.">
        <title>The Global Catalogue of Microorganisms (GCM) 10K type strain sequencing project: providing services to taxonomists for standard genome sequencing and annotation.</title>
        <authorList>
            <consortium name="The Broad Institute Genomics Platform"/>
            <consortium name="The Broad Institute Genome Sequencing Center for Infectious Disease"/>
            <person name="Wu L."/>
            <person name="Ma J."/>
        </authorList>
    </citation>
    <scope>NUCLEOTIDE SEQUENCE [LARGE SCALE GENOMIC DNA]</scope>
    <source>
        <strain evidence="4">CCUG 59778</strain>
    </source>
</reference>
<dbReference type="Pfam" id="PF00395">
    <property type="entry name" value="SLH"/>
    <property type="match status" value="3"/>
</dbReference>
<keyword evidence="4" id="KW-1185">Reference proteome</keyword>
<dbReference type="PROSITE" id="PS51272">
    <property type="entry name" value="SLH"/>
    <property type="match status" value="2"/>
</dbReference>
<dbReference type="Proteomes" id="UP001595817">
    <property type="component" value="Unassembled WGS sequence"/>
</dbReference>
<dbReference type="Pfam" id="PF02368">
    <property type="entry name" value="Big_2"/>
    <property type="match status" value="1"/>
</dbReference>
<dbReference type="EMBL" id="JBHSEC010000003">
    <property type="protein sequence ID" value="MFC4409608.1"/>
    <property type="molecule type" value="Genomic_DNA"/>
</dbReference>
<gene>
    <name evidence="3" type="ORF">ACFOZY_04045</name>
</gene>
<protein>
    <submittedName>
        <fullName evidence="3">S-layer homology domain-containing protein</fullName>
    </submittedName>
</protein>
<evidence type="ECO:0000313" key="3">
    <source>
        <dbReference type="EMBL" id="MFC4409608.1"/>
    </source>
</evidence>
<keyword evidence="1" id="KW-0732">Signal</keyword>
<dbReference type="InterPro" id="IPR001119">
    <property type="entry name" value="SLH_dom"/>
</dbReference>
<name>A0ABV8X2T7_9LACT</name>
<evidence type="ECO:0000256" key="1">
    <source>
        <dbReference type="SAM" id="SignalP"/>
    </source>
</evidence>
<dbReference type="SMART" id="SM00635">
    <property type="entry name" value="BID_2"/>
    <property type="match status" value="2"/>
</dbReference>
<dbReference type="InterPro" id="IPR008964">
    <property type="entry name" value="Invasin/intimin_cell_adhesion"/>
</dbReference>
<dbReference type="Gene3D" id="2.60.40.1080">
    <property type="match status" value="1"/>
</dbReference>
<dbReference type="SUPFAM" id="SSF49373">
    <property type="entry name" value="Invasin/intimin cell-adhesion fragments"/>
    <property type="match status" value="1"/>
</dbReference>
<evidence type="ECO:0000313" key="4">
    <source>
        <dbReference type="Proteomes" id="UP001595817"/>
    </source>
</evidence>
<feature type="chain" id="PRO_5045337811" evidence="1">
    <location>
        <begin position="31"/>
        <end position="744"/>
    </location>
</feature>
<proteinExistence type="predicted"/>
<feature type="domain" description="SLH" evidence="2">
    <location>
        <begin position="29"/>
        <end position="87"/>
    </location>
</feature>
<dbReference type="RefSeq" id="WP_378152531.1">
    <property type="nucleotide sequence ID" value="NZ_JBHSEC010000003.1"/>
</dbReference>